<dbReference type="RefSeq" id="WP_115227842.1">
    <property type="nucleotide sequence ID" value="NZ_CAWOLO010000015.1"/>
</dbReference>
<dbReference type="GO" id="GO:0030246">
    <property type="term" value="F:carbohydrate binding"/>
    <property type="evidence" value="ECO:0007669"/>
    <property type="project" value="UniProtKB-ARBA"/>
</dbReference>
<evidence type="ECO:0000256" key="3">
    <source>
        <dbReference type="ARBA" id="ARBA00022729"/>
    </source>
</evidence>
<feature type="transmembrane region" description="Helical" evidence="4">
    <location>
        <begin position="7"/>
        <end position="27"/>
    </location>
</feature>
<dbReference type="EMBL" id="UGHR01000001">
    <property type="protein sequence ID" value="STQ91657.1"/>
    <property type="molecule type" value="Genomic_DNA"/>
</dbReference>
<evidence type="ECO:0000313" key="9">
    <source>
        <dbReference type="Proteomes" id="UP000295794"/>
    </source>
</evidence>
<proteinExistence type="inferred from homology"/>
<dbReference type="Proteomes" id="UP000255108">
    <property type="component" value="Unassembled WGS sequence"/>
</dbReference>
<keyword evidence="4" id="KW-0472">Membrane</keyword>
<evidence type="ECO:0000256" key="2">
    <source>
        <dbReference type="ARBA" id="ARBA00007639"/>
    </source>
</evidence>
<keyword evidence="3" id="KW-0732">Signal</keyword>
<evidence type="ECO:0000313" key="7">
    <source>
        <dbReference type="EMBL" id="TCU82432.1"/>
    </source>
</evidence>
<protein>
    <submittedName>
        <fullName evidence="6">ABC-type sugar transport system, periplasmic component</fullName>
    </submittedName>
    <submittedName>
        <fullName evidence="7">Monosaccharide ABC transporter substrate-binding protein (CUT2 family)</fullName>
    </submittedName>
</protein>
<dbReference type="EMBL" id="SMBT01000015">
    <property type="protein sequence ID" value="TCU82432.1"/>
    <property type="molecule type" value="Genomic_DNA"/>
</dbReference>
<dbReference type="Pfam" id="PF13407">
    <property type="entry name" value="Peripla_BP_4"/>
    <property type="match status" value="1"/>
</dbReference>
<evidence type="ECO:0000313" key="6">
    <source>
        <dbReference type="EMBL" id="STQ91657.1"/>
    </source>
</evidence>
<comment type="subcellular location">
    <subcellularLocation>
        <location evidence="1">Cell envelope</location>
    </subcellularLocation>
</comment>
<comment type="similarity">
    <text evidence="2">Belongs to the bacterial solute-binding protein 2 family.</text>
</comment>
<dbReference type="PANTHER" id="PTHR46847">
    <property type="entry name" value="D-ALLOSE-BINDING PERIPLASMIC PROTEIN-RELATED"/>
    <property type="match status" value="1"/>
</dbReference>
<organism evidence="6 8">
    <name type="scientific">Iodobacter fluviatilis</name>
    <dbReference type="NCBI Taxonomy" id="537"/>
    <lineage>
        <taxon>Bacteria</taxon>
        <taxon>Pseudomonadati</taxon>
        <taxon>Pseudomonadota</taxon>
        <taxon>Betaproteobacteria</taxon>
        <taxon>Neisseriales</taxon>
        <taxon>Chitinibacteraceae</taxon>
        <taxon>Iodobacter</taxon>
    </lineage>
</organism>
<evidence type="ECO:0000313" key="8">
    <source>
        <dbReference type="Proteomes" id="UP000255108"/>
    </source>
</evidence>
<dbReference type="OrthoDB" id="9342512at2"/>
<dbReference type="AlphaFoldDB" id="A0A377Q9Z9"/>
<feature type="domain" description="Periplasmic binding protein" evidence="5">
    <location>
        <begin position="45"/>
        <end position="310"/>
    </location>
</feature>
<dbReference type="Gene3D" id="3.40.50.2300">
    <property type="match status" value="2"/>
</dbReference>
<evidence type="ECO:0000256" key="4">
    <source>
        <dbReference type="SAM" id="Phobius"/>
    </source>
</evidence>
<dbReference type="InterPro" id="IPR025997">
    <property type="entry name" value="SBP_2_dom"/>
</dbReference>
<keyword evidence="6" id="KW-0762">Sugar transport</keyword>
<name>A0A377Q9Z9_9NEIS</name>
<dbReference type="SUPFAM" id="SSF53822">
    <property type="entry name" value="Periplasmic binding protein-like I"/>
    <property type="match status" value="1"/>
</dbReference>
<dbReference type="InterPro" id="IPR028082">
    <property type="entry name" value="Peripla_BP_I"/>
</dbReference>
<evidence type="ECO:0000259" key="5">
    <source>
        <dbReference type="Pfam" id="PF13407"/>
    </source>
</evidence>
<gene>
    <name evidence="7" type="ORF">EV682_11571</name>
    <name evidence="6" type="ORF">NCTC11159_02731</name>
</gene>
<reference evidence="7 9" key="2">
    <citation type="submission" date="2019-03" db="EMBL/GenBank/DDBJ databases">
        <title>Genomic Encyclopedia of Type Strains, Phase IV (KMG-IV): sequencing the most valuable type-strain genomes for metagenomic binning, comparative biology and taxonomic classification.</title>
        <authorList>
            <person name="Goeker M."/>
        </authorList>
    </citation>
    <scope>NUCLEOTIDE SEQUENCE [LARGE SCALE GENOMIC DNA]</scope>
    <source>
        <strain evidence="7 9">DSM 3764</strain>
    </source>
</reference>
<keyword evidence="6" id="KW-0813">Transport</keyword>
<reference evidence="6 8" key="1">
    <citation type="submission" date="2018-06" db="EMBL/GenBank/DDBJ databases">
        <authorList>
            <consortium name="Pathogen Informatics"/>
            <person name="Doyle S."/>
        </authorList>
    </citation>
    <scope>NUCLEOTIDE SEQUENCE [LARGE SCALE GENOMIC DNA]</scope>
    <source>
        <strain evidence="6 8">NCTC11159</strain>
    </source>
</reference>
<keyword evidence="4" id="KW-1133">Transmembrane helix</keyword>
<sequence length="353" mass="38769">MQKKFCLSNFFIGIILNLWMFVFAVAAEPWGGPITGPPAQTGKMVVFIASDLKNGGVANVYRGLEKACQKLGWRLILLNGEGKNDKLQTLFVQSIARQADGIVFGGFQPDDFPEQLKIAKQNKIKLVGWHAAKNPGATPDLFVNVATDAIEVAEMAAHFVLADAIKNKRPLGVIIFNDNQFAIANNKTNKMKQVVELCSAYKNCRVLSIENVKISDSSLLIPELVPKLLKRYGESWTYSLAINDIYFDSMSYPLIQAGAKELMLVAAGDGSALALSRIASCRSQQAATIAEPLTMQGYQLADELNRAFAGSPPSGYISRPILVTCDLLKKIGNLSIDHELGFESAYNRIWHKR</sequence>
<keyword evidence="4" id="KW-0812">Transmembrane</keyword>
<dbReference type="GO" id="GO:0030313">
    <property type="term" value="C:cell envelope"/>
    <property type="evidence" value="ECO:0007669"/>
    <property type="project" value="UniProtKB-SubCell"/>
</dbReference>
<keyword evidence="9" id="KW-1185">Reference proteome</keyword>
<evidence type="ECO:0000256" key="1">
    <source>
        <dbReference type="ARBA" id="ARBA00004196"/>
    </source>
</evidence>
<dbReference type="PANTHER" id="PTHR46847:SF1">
    <property type="entry name" value="D-ALLOSE-BINDING PERIPLASMIC PROTEIN-RELATED"/>
    <property type="match status" value="1"/>
</dbReference>
<accession>A0A377Q9Z9</accession>
<dbReference type="Proteomes" id="UP000295794">
    <property type="component" value="Unassembled WGS sequence"/>
</dbReference>